<organism evidence="1">
    <name type="scientific">Siphoviridae sp. ctvod4</name>
    <dbReference type="NCBI Taxonomy" id="2827595"/>
    <lineage>
        <taxon>Viruses</taxon>
        <taxon>Duplodnaviria</taxon>
        <taxon>Heunggongvirae</taxon>
        <taxon>Uroviricota</taxon>
        <taxon>Caudoviricetes</taxon>
    </lineage>
</organism>
<name>A0A8S5LKI8_9CAUD</name>
<dbReference type="EMBL" id="BK015869">
    <property type="protein sequence ID" value="DAD70596.1"/>
    <property type="molecule type" value="Genomic_DNA"/>
</dbReference>
<proteinExistence type="predicted"/>
<accession>A0A8S5LKI8</accession>
<evidence type="ECO:0000313" key="1">
    <source>
        <dbReference type="EMBL" id="DAD70596.1"/>
    </source>
</evidence>
<dbReference type="InterPro" id="IPR021145">
    <property type="entry name" value="Portal_protein_SPP1_Gp6-like"/>
</dbReference>
<dbReference type="Pfam" id="PF05133">
    <property type="entry name" value="SPP1_portal"/>
    <property type="match status" value="1"/>
</dbReference>
<protein>
    <submittedName>
        <fullName evidence="1">Portal protein</fullName>
    </submittedName>
</protein>
<reference evidence="1" key="1">
    <citation type="journal article" date="2021" name="Proc. Natl. Acad. Sci. U.S.A.">
        <title>A Catalog of Tens of Thousands of Viruses from Human Metagenomes Reveals Hidden Associations with Chronic Diseases.</title>
        <authorList>
            <person name="Tisza M.J."/>
            <person name="Buck C.B."/>
        </authorList>
    </citation>
    <scope>NUCLEOTIDE SEQUENCE</scope>
    <source>
        <strain evidence="1">Ctvod4</strain>
    </source>
</reference>
<sequence length="458" mass="52742">MNEQSITQEEFKTNATTVDIEPYKRQYDVKKHDIFQNKHKYPDQSILIPITDEEGNPMLDVNGKERFRKSYRALNRVGLPYQKRIVDIATMFQTAIPYKYTAEDSPLFTAFQSVIKANKMNFSDSKICTEVKRYTQVAELWYLEEQPNEKYGVKSDFLLYHKILSPEKYNLYPRFDDNDNLISFGVESTSKDGKKNIFQAFTTEFIYTFTTENGQTTTEVKENIIGKIPVVLYQQDKPEWDAVQHLIEIAEVQRTYFSESNRKFGEPILMIAGKVEGKMSGNNTGGKVFEVKDGGNVQFVVPPNANESFDKEMSMNRRDIHEFSHTPDISDEFYAGKGNMLSGVGRKLAWLPAHLKVKDNEAIFIPALQRRINIILAFLSKMYLPFEKELKDIDITPIITPFDIDDDTEMIRTLTEANGGKPLISQREAMQRFGITDPESQLQQIKDEENSNLNEASI</sequence>